<dbReference type="InterPro" id="IPR013762">
    <property type="entry name" value="Integrase-like_cat_sf"/>
</dbReference>
<evidence type="ECO:0000256" key="2">
    <source>
        <dbReference type="ARBA" id="ARBA00023172"/>
    </source>
</evidence>
<keyword evidence="2" id="KW-0233">DNA recombination</keyword>
<dbReference type="InterPro" id="IPR050090">
    <property type="entry name" value="Tyrosine_recombinase_XerCD"/>
</dbReference>
<sequence length="161" mass="18863">MTFRYTAIRRSQLNKLRIKDVDLLNQVIHIPSEINKNHEYHILPISTTLYPYLKKLLTELSKLNQPVESQLFNINLFSNAVKRKGEKMTNDQVSYIFKVISKYTGIISSPHRFRHTAATNLMKKPENLYIAKQLLGHKDVKVTLSYIEDNIDSIREYTELL</sequence>
<feature type="domain" description="Tyr recombinase" evidence="3">
    <location>
        <begin position="1"/>
        <end position="159"/>
    </location>
</feature>
<dbReference type="Gene3D" id="1.10.443.10">
    <property type="entry name" value="Intergrase catalytic core"/>
    <property type="match status" value="1"/>
</dbReference>
<protein>
    <submittedName>
        <fullName evidence="4">Site-specific recombinase</fullName>
    </submittedName>
</protein>
<dbReference type="Pfam" id="PF00589">
    <property type="entry name" value="Phage_integrase"/>
    <property type="match status" value="1"/>
</dbReference>
<evidence type="ECO:0000313" key="5">
    <source>
        <dbReference type="Proteomes" id="UP000255264"/>
    </source>
</evidence>
<dbReference type="PANTHER" id="PTHR30349">
    <property type="entry name" value="PHAGE INTEGRASE-RELATED"/>
    <property type="match status" value="1"/>
</dbReference>
<dbReference type="PROSITE" id="PS51898">
    <property type="entry name" value="TYR_RECOMBINASE"/>
    <property type="match status" value="1"/>
</dbReference>
<keyword evidence="5" id="KW-1185">Reference proteome</keyword>
<dbReference type="SUPFAM" id="SSF56349">
    <property type="entry name" value="DNA breaking-rejoining enzymes"/>
    <property type="match status" value="1"/>
</dbReference>
<dbReference type="CDD" id="cd00397">
    <property type="entry name" value="DNA_BRE_C"/>
    <property type="match status" value="1"/>
</dbReference>
<proteinExistence type="predicted"/>
<reference evidence="4 5" key="1">
    <citation type="submission" date="2018-06" db="EMBL/GenBank/DDBJ databases">
        <authorList>
            <consortium name="Pathogen Informatics"/>
            <person name="Doyle S."/>
        </authorList>
    </citation>
    <scope>NUCLEOTIDE SEQUENCE [LARGE SCALE GENOMIC DNA]</scope>
    <source>
        <strain evidence="4 5">NCTC13335</strain>
    </source>
</reference>
<keyword evidence="1" id="KW-0229">DNA integration</keyword>
<evidence type="ECO:0000313" key="4">
    <source>
        <dbReference type="EMBL" id="STO93315.1"/>
    </source>
</evidence>
<organism evidence="4 5">
    <name type="scientific">Haemophilus pittmaniae</name>
    <dbReference type="NCBI Taxonomy" id="249188"/>
    <lineage>
        <taxon>Bacteria</taxon>
        <taxon>Pseudomonadati</taxon>
        <taxon>Pseudomonadota</taxon>
        <taxon>Gammaproteobacteria</taxon>
        <taxon>Pasteurellales</taxon>
        <taxon>Pasteurellaceae</taxon>
        <taxon>Haemophilus</taxon>
    </lineage>
</organism>
<dbReference type="AlphaFoldDB" id="A0A377IYL3"/>
<dbReference type="InterPro" id="IPR011010">
    <property type="entry name" value="DNA_brk_join_enz"/>
</dbReference>
<dbReference type="Proteomes" id="UP000255264">
    <property type="component" value="Unassembled WGS sequence"/>
</dbReference>
<dbReference type="GO" id="GO:0015074">
    <property type="term" value="P:DNA integration"/>
    <property type="evidence" value="ECO:0007669"/>
    <property type="project" value="UniProtKB-KW"/>
</dbReference>
<accession>A0A377IYL3</accession>
<dbReference type="GO" id="GO:0006310">
    <property type="term" value="P:DNA recombination"/>
    <property type="evidence" value="ECO:0007669"/>
    <property type="project" value="UniProtKB-KW"/>
</dbReference>
<dbReference type="InterPro" id="IPR002104">
    <property type="entry name" value="Integrase_catalytic"/>
</dbReference>
<gene>
    <name evidence="4" type="primary">intS</name>
    <name evidence="4" type="ORF">NCTC13335_01184</name>
</gene>
<evidence type="ECO:0000256" key="1">
    <source>
        <dbReference type="ARBA" id="ARBA00022908"/>
    </source>
</evidence>
<name>A0A377IYL3_9PAST</name>
<evidence type="ECO:0000259" key="3">
    <source>
        <dbReference type="PROSITE" id="PS51898"/>
    </source>
</evidence>
<dbReference type="EMBL" id="UGHS01000004">
    <property type="protein sequence ID" value="STO93315.1"/>
    <property type="molecule type" value="Genomic_DNA"/>
</dbReference>
<dbReference type="GO" id="GO:0003677">
    <property type="term" value="F:DNA binding"/>
    <property type="evidence" value="ECO:0007669"/>
    <property type="project" value="InterPro"/>
</dbReference>